<dbReference type="OrthoDB" id="7981249at2"/>
<reference evidence="2" key="1">
    <citation type="journal article" date="2013" name="BMC Microbiol.">
        <title>Taxonomy and evolution of bacteriochlorophyll a-containing members of the OM60/NOR5 clade of marine gammaproteobacteria: description of Luminiphilus syltensis gen. nov., sp. nov., reclassification of Haliea rubra as Pseudohaliea rubra gen. nov., comb. nov., and emendation of Chromatocurvus halotolerans.</title>
        <authorList>
            <person name="Spring S."/>
            <person name="Riedel T."/>
            <person name="Sproer C."/>
            <person name="Yan S."/>
            <person name="Harder J."/>
            <person name="Fuchs B.M."/>
        </authorList>
    </citation>
    <scope>NUCLEOTIDE SEQUENCE [LARGE SCALE GENOMIC DNA]</scope>
    <source>
        <strain evidence="2">NOR51-B</strain>
    </source>
</reference>
<dbReference type="InterPro" id="IPR027417">
    <property type="entry name" value="P-loop_NTPase"/>
</dbReference>
<gene>
    <name evidence="1" type="ORF">NOR51B_1813</name>
</gene>
<dbReference type="STRING" id="565045.NOR51B_1813"/>
<name>B8KWZ5_9GAMM</name>
<dbReference type="eggNOG" id="COG4122">
    <property type="taxonomic scope" value="Bacteria"/>
</dbReference>
<proteinExistence type="predicted"/>
<protein>
    <recommendedName>
        <fullName evidence="3">Sulfotransferase family protein</fullName>
    </recommendedName>
</protein>
<dbReference type="SUPFAM" id="SSF52540">
    <property type="entry name" value="P-loop containing nucleoside triphosphate hydrolases"/>
    <property type="match status" value="1"/>
</dbReference>
<dbReference type="HOGENOM" id="CLU_054547_1_1_6"/>
<evidence type="ECO:0000313" key="2">
    <source>
        <dbReference type="Proteomes" id="UP000004699"/>
    </source>
</evidence>
<dbReference type="Proteomes" id="UP000004699">
    <property type="component" value="Unassembled WGS sequence"/>
</dbReference>
<dbReference type="AlphaFoldDB" id="B8KWZ5"/>
<dbReference type="RefSeq" id="WP_009020612.1">
    <property type="nucleotide sequence ID" value="NZ_DS999411.1"/>
</dbReference>
<keyword evidence="2" id="KW-1185">Reference proteome</keyword>
<dbReference type="Gene3D" id="3.40.50.300">
    <property type="entry name" value="P-loop containing nucleotide triphosphate hydrolases"/>
    <property type="match status" value="1"/>
</dbReference>
<evidence type="ECO:0008006" key="3">
    <source>
        <dbReference type="Google" id="ProtNLM"/>
    </source>
</evidence>
<sequence>MLISVHLPKTAGSSFAALLAVAFVDRLALDYVDQPIHQSPVQRKTRALMGAKAPRPELTGLACVHGHFLPLKYRDQLNRGAQFVTWFREPLDRLQSHYGFWQSHYDPATAGRVHRQMMDEQWSFERFALGPELRDIYSLFLWRFPLERFSFIGLFEALSQDTVRFTDEFLGAVSNLPRLNEGGQAPLDIDSDLRERIYTWHARDVALYQQACTIREAQFQRWQSNRRG</sequence>
<dbReference type="EMBL" id="DS999411">
    <property type="protein sequence ID" value="EED35866.1"/>
    <property type="molecule type" value="Genomic_DNA"/>
</dbReference>
<evidence type="ECO:0000313" key="1">
    <source>
        <dbReference type="EMBL" id="EED35866.1"/>
    </source>
</evidence>
<organism evidence="1 2">
    <name type="scientific">Luminiphilus syltensis NOR5-1B</name>
    <dbReference type="NCBI Taxonomy" id="565045"/>
    <lineage>
        <taxon>Bacteria</taxon>
        <taxon>Pseudomonadati</taxon>
        <taxon>Pseudomonadota</taxon>
        <taxon>Gammaproteobacteria</taxon>
        <taxon>Cellvibrionales</taxon>
        <taxon>Halieaceae</taxon>
        <taxon>Luminiphilus</taxon>
    </lineage>
</organism>
<accession>B8KWZ5</accession>